<feature type="transmembrane region" description="Helical" evidence="2">
    <location>
        <begin position="32"/>
        <end position="49"/>
    </location>
</feature>
<evidence type="ECO:0000313" key="5">
    <source>
        <dbReference type="Proteomes" id="UP001229346"/>
    </source>
</evidence>
<dbReference type="SUPFAM" id="SSF55166">
    <property type="entry name" value="Hedgehog/DD-peptidase"/>
    <property type="match status" value="1"/>
</dbReference>
<dbReference type="Pfam" id="PF13539">
    <property type="entry name" value="Peptidase_M15_4"/>
    <property type="match status" value="1"/>
</dbReference>
<evidence type="ECO:0000259" key="3">
    <source>
        <dbReference type="Pfam" id="PF13539"/>
    </source>
</evidence>
<reference evidence="4 5" key="1">
    <citation type="submission" date="2023-07" db="EMBL/GenBank/DDBJ databases">
        <title>Sorghum-associated microbial communities from plants grown in Nebraska, USA.</title>
        <authorList>
            <person name="Schachtman D."/>
        </authorList>
    </citation>
    <scope>NUCLEOTIDE SEQUENCE [LARGE SCALE GENOMIC DNA]</scope>
    <source>
        <strain evidence="4 5">CC482</strain>
    </source>
</reference>
<gene>
    <name evidence="4" type="ORF">J2T15_003388</name>
</gene>
<feature type="compositionally biased region" description="Polar residues" evidence="1">
    <location>
        <begin position="1"/>
        <end position="11"/>
    </location>
</feature>
<protein>
    <submittedName>
        <fullName evidence="4">Peptidoglycan L-alanyl-D-glutamate endopeptidase CwlK</fullName>
        <ecNumber evidence="4">3.4.-.-</ecNumber>
    </submittedName>
</protein>
<dbReference type="CDD" id="cd14845">
    <property type="entry name" value="L-Ala-D-Glu_peptidase_like"/>
    <property type="match status" value="1"/>
</dbReference>
<dbReference type="GO" id="GO:0016787">
    <property type="term" value="F:hydrolase activity"/>
    <property type="evidence" value="ECO:0007669"/>
    <property type="project" value="UniProtKB-KW"/>
</dbReference>
<dbReference type="PANTHER" id="PTHR34385">
    <property type="entry name" value="D-ALANYL-D-ALANINE CARBOXYPEPTIDASE"/>
    <property type="match status" value="1"/>
</dbReference>
<dbReference type="Gene3D" id="3.30.1380.10">
    <property type="match status" value="1"/>
</dbReference>
<dbReference type="Proteomes" id="UP001229346">
    <property type="component" value="Unassembled WGS sequence"/>
</dbReference>
<keyword evidence="2" id="KW-0812">Transmembrane</keyword>
<dbReference type="InterPro" id="IPR009045">
    <property type="entry name" value="Zn_M74/Hedgehog-like"/>
</dbReference>
<keyword evidence="4" id="KW-0378">Hydrolase</keyword>
<proteinExistence type="predicted"/>
<feature type="region of interest" description="Disordered" evidence="1">
    <location>
        <begin position="1"/>
        <end position="24"/>
    </location>
</feature>
<dbReference type="EC" id="3.4.-.-" evidence="4"/>
<evidence type="ECO:0000313" key="4">
    <source>
        <dbReference type="EMBL" id="MDQ0113945.1"/>
    </source>
</evidence>
<keyword evidence="2" id="KW-1133">Transmembrane helix</keyword>
<sequence>MIERTSYTPGSLPQPPLPVNRKSSSRRRRNQVLIFIVAFLVAATAWKLFDRSGSELPFSPEINVPPVTELHPIVAAKQQELIAQTSEAGITILITDGFRSTEEQNGLYEQGRSTDGPVVTQVRGGHSYHNYGLAIDFALRTKDGEVVWDMKYDGNGNSKADWLEVVAIAKKLGFSWGGDWEGFKDYPHLQMDFGYSIRELLRGKRPPME</sequence>
<keyword evidence="5" id="KW-1185">Reference proteome</keyword>
<evidence type="ECO:0000256" key="1">
    <source>
        <dbReference type="SAM" id="MobiDB-lite"/>
    </source>
</evidence>
<dbReference type="RefSeq" id="WP_307205216.1">
    <property type="nucleotide sequence ID" value="NZ_JAUSSU010000006.1"/>
</dbReference>
<dbReference type="InterPro" id="IPR039561">
    <property type="entry name" value="Peptidase_M15C"/>
</dbReference>
<dbReference type="PANTHER" id="PTHR34385:SF1">
    <property type="entry name" value="PEPTIDOGLYCAN L-ALANYL-D-GLUTAMATE ENDOPEPTIDASE CWLK"/>
    <property type="match status" value="1"/>
</dbReference>
<evidence type="ECO:0000256" key="2">
    <source>
        <dbReference type="SAM" id="Phobius"/>
    </source>
</evidence>
<feature type="domain" description="Peptidase M15C" evidence="3">
    <location>
        <begin position="125"/>
        <end position="191"/>
    </location>
</feature>
<accession>A0ABT9U2U0</accession>
<name>A0ABT9U2U0_PAEHA</name>
<keyword evidence="2" id="KW-0472">Membrane</keyword>
<dbReference type="EMBL" id="JAUSSU010000006">
    <property type="protein sequence ID" value="MDQ0113945.1"/>
    <property type="molecule type" value="Genomic_DNA"/>
</dbReference>
<organism evidence="4 5">
    <name type="scientific">Paenibacillus harenae</name>
    <dbReference type="NCBI Taxonomy" id="306543"/>
    <lineage>
        <taxon>Bacteria</taxon>
        <taxon>Bacillati</taxon>
        <taxon>Bacillota</taxon>
        <taxon>Bacilli</taxon>
        <taxon>Bacillales</taxon>
        <taxon>Paenibacillaceae</taxon>
        <taxon>Paenibacillus</taxon>
    </lineage>
</organism>
<dbReference type="InterPro" id="IPR052179">
    <property type="entry name" value="DD-CPase-like"/>
</dbReference>
<comment type="caution">
    <text evidence="4">The sequence shown here is derived from an EMBL/GenBank/DDBJ whole genome shotgun (WGS) entry which is preliminary data.</text>
</comment>